<feature type="transmembrane region" description="Helical" evidence="13">
    <location>
        <begin position="437"/>
        <end position="459"/>
    </location>
</feature>
<keyword evidence="9 13" id="KW-0472">Membrane</keyword>
<evidence type="ECO:0000256" key="10">
    <source>
        <dbReference type="ARBA" id="ARBA00023201"/>
    </source>
</evidence>
<feature type="transmembrane region" description="Helical" evidence="13">
    <location>
        <begin position="411"/>
        <end position="431"/>
    </location>
</feature>
<evidence type="ECO:0000256" key="13">
    <source>
        <dbReference type="SAM" id="Phobius"/>
    </source>
</evidence>
<protein>
    <recommendedName>
        <fullName evidence="11">Sodium/hydrogen exchanger</fullName>
    </recommendedName>
</protein>
<keyword evidence="4 11" id="KW-0812">Transmembrane</keyword>
<accession>A0A131Z938</accession>
<organism evidence="16">
    <name type="scientific">Rhipicephalus appendiculatus</name>
    <name type="common">Brown ear tick</name>
    <dbReference type="NCBI Taxonomy" id="34631"/>
    <lineage>
        <taxon>Eukaryota</taxon>
        <taxon>Metazoa</taxon>
        <taxon>Ecdysozoa</taxon>
        <taxon>Arthropoda</taxon>
        <taxon>Chelicerata</taxon>
        <taxon>Arachnida</taxon>
        <taxon>Acari</taxon>
        <taxon>Parasitiformes</taxon>
        <taxon>Ixodida</taxon>
        <taxon>Ixodoidea</taxon>
        <taxon>Ixodidae</taxon>
        <taxon>Rhipicephalinae</taxon>
        <taxon>Rhipicephalus</taxon>
        <taxon>Rhipicephalus</taxon>
    </lineage>
</organism>
<dbReference type="PANTHER" id="PTHR10110:SF191">
    <property type="entry name" value="SODIUM_HYDROGEN EXCHANGER 8"/>
    <property type="match status" value="1"/>
</dbReference>
<feature type="transmembrane region" description="Helical" evidence="13">
    <location>
        <begin position="471"/>
        <end position="489"/>
    </location>
</feature>
<evidence type="ECO:0000256" key="7">
    <source>
        <dbReference type="ARBA" id="ARBA00023053"/>
    </source>
</evidence>
<evidence type="ECO:0000256" key="14">
    <source>
        <dbReference type="SAM" id="SignalP"/>
    </source>
</evidence>
<keyword evidence="14" id="KW-0732">Signal</keyword>
<evidence type="ECO:0000256" key="9">
    <source>
        <dbReference type="ARBA" id="ARBA00023136"/>
    </source>
</evidence>
<feature type="domain" description="Cation/H+ exchanger transmembrane" evidence="15">
    <location>
        <begin position="128"/>
        <end position="526"/>
    </location>
</feature>
<name>A0A131Z938_RHIAP</name>
<keyword evidence="2 11" id="KW-0813">Transport</keyword>
<feature type="compositionally biased region" description="Low complexity" evidence="12">
    <location>
        <begin position="52"/>
        <end position="77"/>
    </location>
</feature>
<evidence type="ECO:0000256" key="2">
    <source>
        <dbReference type="ARBA" id="ARBA00022448"/>
    </source>
</evidence>
<dbReference type="NCBIfam" id="TIGR00840">
    <property type="entry name" value="b_cpa1"/>
    <property type="match status" value="1"/>
</dbReference>
<dbReference type="InterPro" id="IPR018422">
    <property type="entry name" value="Cation/H_exchanger_CPA1"/>
</dbReference>
<proteinExistence type="inferred from homology"/>
<evidence type="ECO:0000313" key="16">
    <source>
        <dbReference type="EMBL" id="JAP86986.1"/>
    </source>
</evidence>
<dbReference type="GO" id="GO:0015386">
    <property type="term" value="F:potassium:proton antiporter activity"/>
    <property type="evidence" value="ECO:0007669"/>
    <property type="project" value="TreeGrafter"/>
</dbReference>
<dbReference type="AlphaFoldDB" id="A0A131Z938"/>
<evidence type="ECO:0000256" key="5">
    <source>
        <dbReference type="ARBA" id="ARBA00022989"/>
    </source>
</evidence>
<evidence type="ECO:0000256" key="6">
    <source>
        <dbReference type="ARBA" id="ARBA00023034"/>
    </source>
</evidence>
<dbReference type="GO" id="GO:0015385">
    <property type="term" value="F:sodium:proton antiporter activity"/>
    <property type="evidence" value="ECO:0007669"/>
    <property type="project" value="InterPro"/>
</dbReference>
<keyword evidence="6" id="KW-0333">Golgi apparatus</keyword>
<reference evidence="16" key="1">
    <citation type="journal article" date="2016" name="Ticks Tick Borne Dis.">
        <title>De novo assembly and annotation of the salivary gland transcriptome of Rhipicephalus appendiculatus male and female ticks during blood feeding.</title>
        <authorList>
            <person name="de Castro M.H."/>
            <person name="de Klerk D."/>
            <person name="Pienaar R."/>
            <person name="Latif A.A."/>
            <person name="Rees D.J."/>
            <person name="Mans B.J."/>
        </authorList>
    </citation>
    <scope>NUCLEOTIDE SEQUENCE</scope>
    <source>
        <tissue evidence="16">Salivary glands</tissue>
    </source>
</reference>
<feature type="chain" id="PRO_5007287122" description="Sodium/hydrogen exchanger" evidence="14">
    <location>
        <begin position="41"/>
        <end position="640"/>
    </location>
</feature>
<dbReference type="GO" id="GO:0051453">
    <property type="term" value="P:regulation of intracellular pH"/>
    <property type="evidence" value="ECO:0007669"/>
    <property type="project" value="TreeGrafter"/>
</dbReference>
<feature type="transmembrane region" description="Helical" evidence="13">
    <location>
        <begin position="501"/>
        <end position="528"/>
    </location>
</feature>
<dbReference type="GO" id="GO:0000139">
    <property type="term" value="C:Golgi membrane"/>
    <property type="evidence" value="ECO:0007669"/>
    <property type="project" value="UniProtKB-SubCell"/>
</dbReference>
<keyword evidence="3 11" id="KW-0050">Antiport</keyword>
<evidence type="ECO:0000259" key="15">
    <source>
        <dbReference type="Pfam" id="PF00999"/>
    </source>
</evidence>
<evidence type="ECO:0000256" key="11">
    <source>
        <dbReference type="RuleBase" id="RU003722"/>
    </source>
</evidence>
<feature type="transmembrane region" description="Helical" evidence="13">
    <location>
        <begin position="316"/>
        <end position="339"/>
    </location>
</feature>
<dbReference type="EMBL" id="GEDV01001571">
    <property type="protein sequence ID" value="JAP86986.1"/>
    <property type="molecule type" value="Transcribed_RNA"/>
</dbReference>
<feature type="transmembrane region" description="Helical" evidence="13">
    <location>
        <begin position="115"/>
        <end position="134"/>
    </location>
</feature>
<dbReference type="Pfam" id="PF00999">
    <property type="entry name" value="Na_H_Exchanger"/>
    <property type="match status" value="1"/>
</dbReference>
<feature type="transmembrane region" description="Helical" evidence="13">
    <location>
        <begin position="209"/>
        <end position="234"/>
    </location>
</feature>
<dbReference type="InterPro" id="IPR004709">
    <property type="entry name" value="NaH_exchanger"/>
</dbReference>
<evidence type="ECO:0000256" key="12">
    <source>
        <dbReference type="SAM" id="MobiDB-lite"/>
    </source>
</evidence>
<feature type="transmembrane region" description="Helical" evidence="13">
    <location>
        <begin position="246"/>
        <end position="264"/>
    </location>
</feature>
<keyword evidence="10 11" id="KW-0739">Sodium transport</keyword>
<comment type="similarity">
    <text evidence="11">Belongs to the monovalent cation:proton antiporter 1 (CPA1) transporter (TC 2.A.36) family.</text>
</comment>
<feature type="transmembrane region" description="Helical" evidence="13">
    <location>
        <begin position="175"/>
        <end position="197"/>
    </location>
</feature>
<keyword evidence="5 13" id="KW-1133">Transmembrane helix</keyword>
<comment type="subcellular location">
    <subcellularLocation>
        <location evidence="1">Golgi apparatus membrane</location>
        <topology evidence="1">Multi-pass membrane protein</topology>
    </subcellularLocation>
</comment>
<evidence type="ECO:0000256" key="8">
    <source>
        <dbReference type="ARBA" id="ARBA00023065"/>
    </source>
</evidence>
<feature type="signal peptide" evidence="14">
    <location>
        <begin position="1"/>
        <end position="40"/>
    </location>
</feature>
<keyword evidence="7" id="KW-0915">Sodium</keyword>
<dbReference type="PANTHER" id="PTHR10110">
    <property type="entry name" value="SODIUM/HYDROGEN EXCHANGER"/>
    <property type="match status" value="1"/>
</dbReference>
<feature type="non-terminal residue" evidence="16">
    <location>
        <position position="640"/>
    </location>
</feature>
<evidence type="ECO:0000256" key="3">
    <source>
        <dbReference type="ARBA" id="ARBA00022449"/>
    </source>
</evidence>
<evidence type="ECO:0000256" key="1">
    <source>
        <dbReference type="ARBA" id="ARBA00004653"/>
    </source>
</evidence>
<feature type="transmembrane region" description="Helical" evidence="13">
    <location>
        <begin position="146"/>
        <end position="163"/>
    </location>
</feature>
<feature type="region of interest" description="Disordered" evidence="12">
    <location>
        <begin position="49"/>
        <end position="77"/>
    </location>
</feature>
<sequence>MLDFNRPRDMCLHLRPCVMTPRKIVITVLVLLWLASVCESAFEKPTRTSTQASAGQLSSNSSSNAVTNNATMSVSNGTDSNVSTVAVTTSVLPAQPADPVLPQKESAEEEHHSSMTIFFALSVIAVCILMIHFLIQANFEFLPESVVVVLIGALIGLFLKLISSQHLGNWQKEEALSPTMFFLVLLPPIIYESGYNLHKGNFFQNIGSILVFSIVGTTISALVIGGGVYLLGLADVAYKLDFTESFAFGSLISAVDPVATLAIFHALDVDPVLNMLVFGESILNDAVSIVLATTILESGSPSMVSLTTGQLVLHGIQRFFLVFFCSAAIGVAFALAAALLLKYIDLRKNPSLEFGMMLVFVYAPYGLAEGIHLSGIMAILFNGVVMSHYTHFNLSSVTQITMQQTLRTISLIAETSVFAYLGLAIFSYRLIIKPSLIIWSIVLCLLGRAANIYPLSFLMNYFREHKITKKMMFIMWYSGLRGAIAYALAMHLDFDDEKRHVVVTTTLIIVLFTILVIGGSTMPLLKFLKADKQTTRKKRRRARQVTLSKTKEMGQTIDADHLSELTEEEYEVNFMKSNIKGFILLDIKYLIPFFTRRFTQKEVQDGKIQMTDLTNQWYQAIRAPIDESENEDLFLSEYSQ</sequence>
<dbReference type="InterPro" id="IPR006153">
    <property type="entry name" value="Cation/H_exchanger_TM"/>
</dbReference>
<dbReference type="PRINTS" id="PR01084">
    <property type="entry name" value="NAHEXCHNGR"/>
</dbReference>
<dbReference type="Gene3D" id="6.10.140.1330">
    <property type="match status" value="1"/>
</dbReference>
<keyword evidence="8 11" id="KW-0406">Ion transport</keyword>
<evidence type="ECO:0000256" key="4">
    <source>
        <dbReference type="ARBA" id="ARBA00022692"/>
    </source>
</evidence>